<gene>
    <name evidence="3" type="ORF">GCM10022246_00150</name>
</gene>
<dbReference type="Proteomes" id="UP001501081">
    <property type="component" value="Unassembled WGS sequence"/>
</dbReference>
<name>A0ABP7NKZ8_9SPHI</name>
<proteinExistence type="predicted"/>
<feature type="transmembrane region" description="Helical" evidence="1">
    <location>
        <begin position="153"/>
        <end position="171"/>
    </location>
</feature>
<dbReference type="PANTHER" id="PTHR39430:SF1">
    <property type="entry name" value="PROTEASE"/>
    <property type="match status" value="1"/>
</dbReference>
<keyword evidence="1" id="KW-0472">Membrane</keyword>
<dbReference type="Pfam" id="PF02517">
    <property type="entry name" value="Rce1-like"/>
    <property type="match status" value="1"/>
</dbReference>
<reference evidence="4" key="1">
    <citation type="journal article" date="2019" name="Int. J. Syst. Evol. Microbiol.">
        <title>The Global Catalogue of Microorganisms (GCM) 10K type strain sequencing project: providing services to taxonomists for standard genome sequencing and annotation.</title>
        <authorList>
            <consortium name="The Broad Institute Genomics Platform"/>
            <consortium name="The Broad Institute Genome Sequencing Center for Infectious Disease"/>
            <person name="Wu L."/>
            <person name="Ma J."/>
        </authorList>
    </citation>
    <scope>NUCLEOTIDE SEQUENCE [LARGE SCALE GENOMIC DNA]</scope>
    <source>
        <strain evidence="4">JCM 17338</strain>
    </source>
</reference>
<dbReference type="EMBL" id="BAABAK010000001">
    <property type="protein sequence ID" value="GAA3949516.1"/>
    <property type="molecule type" value="Genomic_DNA"/>
</dbReference>
<comment type="caution">
    <text evidence="3">The sequence shown here is derived from an EMBL/GenBank/DDBJ whole genome shotgun (WGS) entry which is preliminary data.</text>
</comment>
<evidence type="ECO:0000313" key="3">
    <source>
        <dbReference type="EMBL" id="GAA3949516.1"/>
    </source>
</evidence>
<sequence length="233" mass="26359">MAIGALFMIFQTYPTRNFERVFVVKNNLLSGFLKGTGIGLALILACTGLMFINGNVDFFYTKFEVSSILSYLIFFIFVGISEEFVFRTFPLVVFAERYKIWVSIFLNGLLFGLIHISNPNFSVFAMINITLCGIVFALITLQKRNIWWSVGMHFGWNFCQGTLLGFKVSGIDAPGLMVSRPVGNATFSGGNFGIEGSVICTFILVLYLVWLIRKQKVEPVEEVFVEFEIRREV</sequence>
<evidence type="ECO:0000313" key="4">
    <source>
        <dbReference type="Proteomes" id="UP001501081"/>
    </source>
</evidence>
<keyword evidence="4" id="KW-1185">Reference proteome</keyword>
<feature type="transmembrane region" description="Helical" evidence="1">
    <location>
        <begin position="35"/>
        <end position="56"/>
    </location>
</feature>
<feature type="transmembrane region" description="Helical" evidence="1">
    <location>
        <begin position="98"/>
        <end position="117"/>
    </location>
</feature>
<organism evidence="3 4">
    <name type="scientific">Pedobacter ginsengiterrae</name>
    <dbReference type="NCBI Taxonomy" id="871696"/>
    <lineage>
        <taxon>Bacteria</taxon>
        <taxon>Pseudomonadati</taxon>
        <taxon>Bacteroidota</taxon>
        <taxon>Sphingobacteriia</taxon>
        <taxon>Sphingobacteriales</taxon>
        <taxon>Sphingobacteriaceae</taxon>
        <taxon>Pedobacter</taxon>
    </lineage>
</organism>
<accession>A0ABP7NKZ8</accession>
<feature type="transmembrane region" description="Helical" evidence="1">
    <location>
        <begin position="68"/>
        <end position="86"/>
    </location>
</feature>
<evidence type="ECO:0000259" key="2">
    <source>
        <dbReference type="Pfam" id="PF02517"/>
    </source>
</evidence>
<feature type="transmembrane region" description="Helical" evidence="1">
    <location>
        <begin position="123"/>
        <end position="141"/>
    </location>
</feature>
<keyword evidence="1" id="KW-1133">Transmembrane helix</keyword>
<dbReference type="InterPro" id="IPR003675">
    <property type="entry name" value="Rce1/LyrA-like_dom"/>
</dbReference>
<feature type="transmembrane region" description="Helical" evidence="1">
    <location>
        <begin position="191"/>
        <end position="212"/>
    </location>
</feature>
<keyword evidence="1" id="KW-0812">Transmembrane</keyword>
<feature type="domain" description="CAAX prenyl protease 2/Lysostaphin resistance protein A-like" evidence="2">
    <location>
        <begin position="66"/>
        <end position="158"/>
    </location>
</feature>
<protein>
    <recommendedName>
        <fullName evidence="2">CAAX prenyl protease 2/Lysostaphin resistance protein A-like domain-containing protein</fullName>
    </recommendedName>
</protein>
<dbReference type="PANTHER" id="PTHR39430">
    <property type="entry name" value="MEMBRANE-ASSOCIATED PROTEASE-RELATED"/>
    <property type="match status" value="1"/>
</dbReference>
<evidence type="ECO:0000256" key="1">
    <source>
        <dbReference type="SAM" id="Phobius"/>
    </source>
</evidence>